<sequence>METNHLRPVPDGDQVLAPGVPHWSDLLRPGAAAIDPPTQQLPALAPLLTRAARHRSRQVGNP</sequence>
<evidence type="ECO:0000313" key="2">
    <source>
        <dbReference type="Proteomes" id="UP000662857"/>
    </source>
</evidence>
<proteinExistence type="predicted"/>
<dbReference type="Proteomes" id="UP000662857">
    <property type="component" value="Chromosome"/>
</dbReference>
<organism evidence="1 2">
    <name type="scientific">Natronosporangium hydrolyticum</name>
    <dbReference type="NCBI Taxonomy" id="2811111"/>
    <lineage>
        <taxon>Bacteria</taxon>
        <taxon>Bacillati</taxon>
        <taxon>Actinomycetota</taxon>
        <taxon>Actinomycetes</taxon>
        <taxon>Micromonosporales</taxon>
        <taxon>Micromonosporaceae</taxon>
        <taxon>Natronosporangium</taxon>
    </lineage>
</organism>
<keyword evidence="2" id="KW-1185">Reference proteome</keyword>
<dbReference type="EMBL" id="CP070499">
    <property type="protein sequence ID" value="QSB12850.1"/>
    <property type="molecule type" value="Genomic_DNA"/>
</dbReference>
<dbReference type="KEGG" id="nhy:JQS43_14295"/>
<evidence type="ECO:0000313" key="1">
    <source>
        <dbReference type="EMBL" id="QSB12850.1"/>
    </source>
</evidence>
<name>A0A895YF75_9ACTN</name>
<accession>A0A895YF75</accession>
<dbReference type="RefSeq" id="WP_239674895.1">
    <property type="nucleotide sequence ID" value="NZ_CP070499.1"/>
</dbReference>
<protein>
    <submittedName>
        <fullName evidence="1">Uncharacterized protein</fullName>
    </submittedName>
</protein>
<reference evidence="1" key="1">
    <citation type="submission" date="2021-02" db="EMBL/GenBank/DDBJ databases">
        <title>Natrosporangium hydrolyticum gen. nov., sp. nov, a haloalkaliphilic actinobacterium from a soda solonchak soil.</title>
        <authorList>
            <person name="Sorokin D.Y."/>
            <person name="Khijniak T.V."/>
            <person name="Zakharycheva A.P."/>
            <person name="Boueva O.V."/>
            <person name="Ariskina E.V."/>
            <person name="Hahnke R.L."/>
            <person name="Bunk B."/>
            <person name="Sproer C."/>
            <person name="Schumann P."/>
            <person name="Evtushenko L.I."/>
            <person name="Kublanov I.V."/>
        </authorList>
    </citation>
    <scope>NUCLEOTIDE SEQUENCE</scope>
    <source>
        <strain evidence="1">DSM 106523</strain>
    </source>
</reference>
<gene>
    <name evidence="1" type="ORF">JQS43_14295</name>
</gene>
<dbReference type="AlphaFoldDB" id="A0A895YF75"/>